<proteinExistence type="predicted"/>
<evidence type="ECO:0000313" key="3">
    <source>
        <dbReference type="Proteomes" id="UP000515450"/>
    </source>
</evidence>
<gene>
    <name evidence="2" type="ORF">HS960_12315</name>
</gene>
<evidence type="ECO:0000313" key="2">
    <source>
        <dbReference type="EMBL" id="QMV68395.1"/>
    </source>
</evidence>
<dbReference type="PROSITE" id="PS50005">
    <property type="entry name" value="TPR"/>
    <property type="match status" value="2"/>
</dbReference>
<feature type="repeat" description="TPR" evidence="1">
    <location>
        <begin position="98"/>
        <end position="131"/>
    </location>
</feature>
<dbReference type="Gene3D" id="1.25.40.10">
    <property type="entry name" value="Tetratricopeptide repeat domain"/>
    <property type="match status" value="1"/>
</dbReference>
<keyword evidence="1" id="KW-0802">TPR repeat</keyword>
<accession>A0A7G5E320</accession>
<dbReference type="Proteomes" id="UP000515450">
    <property type="component" value="Chromosome"/>
</dbReference>
<dbReference type="InterPro" id="IPR019734">
    <property type="entry name" value="TPR_rpt"/>
</dbReference>
<dbReference type="SMART" id="SM00028">
    <property type="entry name" value="TPR"/>
    <property type="match status" value="3"/>
</dbReference>
<dbReference type="AlphaFoldDB" id="A0A7G5E320"/>
<reference evidence="2 3" key="1">
    <citation type="journal article" date="2020" name="G3 (Bethesda)">
        <title>CeMbio - The Caenorhabditis elegans Microbiome Resource.</title>
        <authorList>
            <person name="Dirksen P."/>
            <person name="Assie A."/>
            <person name="Zimmermann J."/>
            <person name="Zhang F."/>
            <person name="Tietje A.M."/>
            <person name="Marsh S.A."/>
            <person name="Felix M.A."/>
            <person name="Shapira M."/>
            <person name="Kaleta C."/>
            <person name="Schulenburg H."/>
            <person name="Samuel B."/>
        </authorList>
    </citation>
    <scope>NUCLEOTIDE SEQUENCE [LARGE SCALE GENOMIC DNA]</scope>
    <source>
        <strain evidence="2 3">BIGb0170</strain>
    </source>
</reference>
<dbReference type="EMBL" id="CP058555">
    <property type="protein sequence ID" value="QMV68395.1"/>
    <property type="molecule type" value="Genomic_DNA"/>
</dbReference>
<keyword evidence="3" id="KW-1185">Reference proteome</keyword>
<evidence type="ECO:0000256" key="1">
    <source>
        <dbReference type="PROSITE-ProRule" id="PRU00339"/>
    </source>
</evidence>
<protein>
    <submittedName>
        <fullName evidence="2">Uncharacterized protein</fullName>
    </submittedName>
</protein>
<name>A0A7G5E320_9SPHI</name>
<dbReference type="InterPro" id="IPR011990">
    <property type="entry name" value="TPR-like_helical_dom_sf"/>
</dbReference>
<dbReference type="Pfam" id="PF13181">
    <property type="entry name" value="TPR_8"/>
    <property type="match status" value="2"/>
</dbReference>
<feature type="repeat" description="TPR" evidence="1">
    <location>
        <begin position="132"/>
        <end position="165"/>
    </location>
</feature>
<sequence>MKNNIGYISFVFFFFIGQTVFGQEKNREKASSKGKEAIQLMDSGKVDESILLLKEAQNLDPANITYPYELGYAYYLKKDYKSTIKFLENIKNEKTVNDRVYQLLGNAYDMLGESDSAVGIYESGLKLFPKSGHLYLEMGAIQRVKGDLEKALDFYEKGIQVDPGFSSNYYWASKLFCISDEKVWGMIYGEIFMNLERNSKRTAEISELIYNQYNNQIKFKGDTGISVSFSKNAFIHEGPAADPNQIKLPFGIGVYETTLALSMIGLNSININTLDTIRTNFINNYFKNKHDKIFPNVLFNYQKKIIDLGYSEAYNHWILMKGDEDRFEKWLANNEEKWTDFTNWFMTNPLKVDSANSFFREQYN</sequence>
<dbReference type="RefSeq" id="WP_182332844.1">
    <property type="nucleotide sequence ID" value="NZ_CP058555.1"/>
</dbReference>
<organism evidence="2 3">
    <name type="scientific">Sphingobacterium paramultivorum</name>
    <dbReference type="NCBI Taxonomy" id="2886510"/>
    <lineage>
        <taxon>Bacteria</taxon>
        <taxon>Pseudomonadati</taxon>
        <taxon>Bacteroidota</taxon>
        <taxon>Sphingobacteriia</taxon>
        <taxon>Sphingobacteriales</taxon>
        <taxon>Sphingobacteriaceae</taxon>
        <taxon>Sphingobacterium</taxon>
    </lineage>
</organism>
<dbReference type="SUPFAM" id="SSF48452">
    <property type="entry name" value="TPR-like"/>
    <property type="match status" value="1"/>
</dbReference>